<feature type="transmembrane region" description="Helical" evidence="11">
    <location>
        <begin position="511"/>
        <end position="531"/>
    </location>
</feature>
<keyword evidence="7 11" id="KW-1133">Transmembrane helix</keyword>
<dbReference type="GO" id="GO:0005524">
    <property type="term" value="F:ATP binding"/>
    <property type="evidence" value="ECO:0007669"/>
    <property type="project" value="UniProtKB-KW"/>
</dbReference>
<dbReference type="GeneID" id="77730289"/>
<evidence type="ECO:0000256" key="7">
    <source>
        <dbReference type="ARBA" id="ARBA00022989"/>
    </source>
</evidence>
<feature type="transmembrane region" description="Helical" evidence="11">
    <location>
        <begin position="1175"/>
        <end position="1198"/>
    </location>
</feature>
<comment type="subcellular location">
    <subcellularLocation>
        <location evidence="1">Membrane</location>
        <topology evidence="1">Multi-pass membrane protein</topology>
    </subcellularLocation>
</comment>
<dbReference type="Pfam" id="PF19055">
    <property type="entry name" value="ABC2_membrane_7"/>
    <property type="match status" value="1"/>
</dbReference>
<dbReference type="InterPro" id="IPR027417">
    <property type="entry name" value="P-loop_NTPase"/>
</dbReference>
<dbReference type="SMART" id="SM00382">
    <property type="entry name" value="AAA"/>
    <property type="match status" value="2"/>
</dbReference>
<dbReference type="EMBL" id="JAKWFO010000013">
    <property type="protein sequence ID" value="KAI9633015.1"/>
    <property type="molecule type" value="Genomic_DNA"/>
</dbReference>
<dbReference type="GO" id="GO:0140359">
    <property type="term" value="F:ABC-type transporter activity"/>
    <property type="evidence" value="ECO:0007669"/>
    <property type="project" value="InterPro"/>
</dbReference>
<keyword evidence="6" id="KW-0067">ATP-binding</keyword>
<feature type="compositionally biased region" description="Polar residues" evidence="10">
    <location>
        <begin position="1"/>
        <end position="12"/>
    </location>
</feature>
<feature type="transmembrane region" description="Helical" evidence="11">
    <location>
        <begin position="487"/>
        <end position="504"/>
    </location>
</feature>
<dbReference type="Pfam" id="PF06422">
    <property type="entry name" value="PDR_CDR"/>
    <property type="match status" value="1"/>
</dbReference>
<dbReference type="InterPro" id="IPR043926">
    <property type="entry name" value="ABCG_dom"/>
</dbReference>
<evidence type="ECO:0000313" key="13">
    <source>
        <dbReference type="EMBL" id="KAI9633015.1"/>
    </source>
</evidence>
<accession>A0AA38LRH0</accession>
<evidence type="ECO:0000256" key="8">
    <source>
        <dbReference type="ARBA" id="ARBA00023136"/>
    </source>
</evidence>
<keyword evidence="3" id="KW-0813">Transport</keyword>
<dbReference type="InterPro" id="IPR034003">
    <property type="entry name" value="ABCG_PDR_2"/>
</dbReference>
<dbReference type="InterPro" id="IPR003593">
    <property type="entry name" value="AAA+_ATPase"/>
</dbReference>
<dbReference type="Proteomes" id="UP001164286">
    <property type="component" value="Unassembled WGS sequence"/>
</dbReference>
<dbReference type="RefSeq" id="XP_052942792.1">
    <property type="nucleotide sequence ID" value="XM_053091084.1"/>
</dbReference>
<dbReference type="InterPro" id="IPR003439">
    <property type="entry name" value="ABC_transporter-like_ATP-bd"/>
</dbReference>
<dbReference type="GO" id="GO:0016887">
    <property type="term" value="F:ATP hydrolysis activity"/>
    <property type="evidence" value="ECO:0007669"/>
    <property type="project" value="InterPro"/>
</dbReference>
<evidence type="ECO:0000256" key="11">
    <source>
        <dbReference type="SAM" id="Phobius"/>
    </source>
</evidence>
<feature type="transmembrane region" description="Helical" evidence="11">
    <location>
        <begin position="1418"/>
        <end position="1438"/>
    </location>
</feature>
<dbReference type="Gene3D" id="3.40.50.300">
    <property type="entry name" value="P-loop containing nucleotide triphosphate hydrolases"/>
    <property type="match status" value="2"/>
</dbReference>
<comment type="catalytic activity">
    <reaction evidence="9">
        <text>itraconazole(in) + ATP + H2O = itraconazole(out) + ADP + phosphate + H(+)</text>
        <dbReference type="Rhea" id="RHEA:33503"/>
        <dbReference type="ChEBI" id="CHEBI:6076"/>
        <dbReference type="ChEBI" id="CHEBI:15377"/>
        <dbReference type="ChEBI" id="CHEBI:15378"/>
        <dbReference type="ChEBI" id="CHEBI:30616"/>
        <dbReference type="ChEBI" id="CHEBI:43474"/>
        <dbReference type="ChEBI" id="CHEBI:456216"/>
    </reaction>
    <physiologicalReaction direction="left-to-right" evidence="9">
        <dbReference type="Rhea" id="RHEA:33504"/>
    </physiologicalReaction>
</comment>
<organism evidence="13 14">
    <name type="scientific">Dioszegia hungarica</name>
    <dbReference type="NCBI Taxonomy" id="4972"/>
    <lineage>
        <taxon>Eukaryota</taxon>
        <taxon>Fungi</taxon>
        <taxon>Dikarya</taxon>
        <taxon>Basidiomycota</taxon>
        <taxon>Agaricomycotina</taxon>
        <taxon>Tremellomycetes</taxon>
        <taxon>Tremellales</taxon>
        <taxon>Bulleribasidiaceae</taxon>
        <taxon>Dioszegia</taxon>
    </lineage>
</organism>
<dbReference type="InterPro" id="IPR029481">
    <property type="entry name" value="ABC_trans_N"/>
</dbReference>
<evidence type="ECO:0000256" key="10">
    <source>
        <dbReference type="SAM" id="MobiDB-lite"/>
    </source>
</evidence>
<sequence length="1455" mass="161805">MLKSCTNDQSGDPNPRPISPEVEQPFETTSERESTLGHLARAVSQLSQVRDETFHEFEKGSSLDPSSPAFNARKWAQSFIAAYNGTSPQPLSGVSFEDLSVHGFGSDADYQKTVGNVPLQWLGAVRDLIGSNRKHKVEILKGVDGVLNDGEMLVVLGPPGSGCSTYLKTIAGEMNGIYLDENTKINYRGLTSEQMQGQFRGEAVYTADVDVHFPKLTVGQTLQFAAEARAPREPPYGISRTEYARLMRDTVMAIFGISHTVNTKVGNDFIRGVSGGERKRVTISEVALSDAPLQCWDNSTRGLDSANAIEFCRNLRLSSDFFGTASAVAIYQAPQAAYDIFDKVSVLYQGEQIYFGSTSTAKQFFVNMGFECPDQQTTPDFLTSLTSPSERRARSGCKVPTTPREFASAWRQSEEYKRLKEEIRGFNAAHHPTERYDDFLALRRVKQSKFLRPKSPYTLSFPQQVQICLRRGFWRLFSDPGFTISQLVGNFVVALIIGSMFYNLQPVTSSFFLRGVVIFLAILFNAFGSALEMYTLYDQRLIVEKHSRYAFYHPSAEALASVITDLPYKITNAILFNTTLYLMTNLRREAGAYFFFLLFGFVILLTMSSFFRSIASVSRTLQQALAPATVLILGLVMFTGFALPPSYMRGWSRWMKFVNPMSYAFESLMINEFAGREFDCSTVIPRGPSYDVSGMQRACQIDGATPGSLIVQGGSYLSAAFEYNPAYKWRNLGILFALFAAMSLIYFVAAEYVMSQKSKGEVLVFPRGAIPPELKAADEEARITDSPSVAPAAEALIQRQTAIFSWKDVVYDIKIKQETRRILDHVDGWVKPGTLTALMGVSGAGKTTLLDVLATRVTMGVVTGEMLVDGKQRDASFQRKTGYVQQQDLHLATSTVREALRFSAILRQPRHVSRQEKLDYVEHVLVLLEMERYADAVVGVPGEGLNVEQRKRLTIGIELVAKPELLLFLDEPTSGLDSQTSWNILLLLRKLTSHGQAILCTIHQPSASLFEQFDRLLFLAKGGRTTYFGPVGKGSRILIDYFERNGAVKYPAGENPAEWMFTAVGAAPGSSTNVDWHQAWLSSPERSEVRAELARLKSSEVNGGSDTSSTQSTNLSEFAAPFSEQLLAVTHRVFQQYWRTPSYILAKTGLVTVSGLFVGSAFYKMETSSRGVTNQMLSLFLLFLLFGQMMGQIMPNIVVQRSLYEARERPSKTYHWQCFVLSQIIVELPWGAIMATILYFTWYYPTGFYLNAIATNSVAIRGFTMWLFITVFMWFMSTFASVIIAGMHSAEMAGEAANLLFTVSLLFCGALIPGSQLPRFWIFMYRLSPLTYLTEGMLSTAVKDTAIVCLDSDFVNVAPPSGQTCAQYLGPWTASSGGYLAAGTESSTSACRLCPMDNTNQFLASLEMDPGNVWRDFSVMWAFIVFNIVATIGIYWLARVPKKAGREKGGEKKEA</sequence>
<dbReference type="GO" id="GO:0016020">
    <property type="term" value="C:membrane"/>
    <property type="evidence" value="ECO:0007669"/>
    <property type="project" value="UniProtKB-SubCell"/>
</dbReference>
<keyword evidence="5" id="KW-0547">Nucleotide-binding</keyword>
<dbReference type="SUPFAM" id="SSF52540">
    <property type="entry name" value="P-loop containing nucleoside triphosphate hydrolases"/>
    <property type="match status" value="2"/>
</dbReference>
<dbReference type="PANTHER" id="PTHR19241">
    <property type="entry name" value="ATP-BINDING CASSETTE TRANSPORTER"/>
    <property type="match status" value="1"/>
</dbReference>
<evidence type="ECO:0000256" key="5">
    <source>
        <dbReference type="ARBA" id="ARBA00022741"/>
    </source>
</evidence>
<comment type="caution">
    <text evidence="13">The sequence shown here is derived from an EMBL/GenBank/DDBJ whole genome shotgun (WGS) entry which is preliminary data.</text>
</comment>
<evidence type="ECO:0000256" key="1">
    <source>
        <dbReference type="ARBA" id="ARBA00004141"/>
    </source>
</evidence>
<feature type="transmembrane region" description="Helical" evidence="11">
    <location>
        <begin position="1299"/>
        <end position="1322"/>
    </location>
</feature>
<feature type="transmembrane region" description="Helical" evidence="11">
    <location>
        <begin position="624"/>
        <end position="643"/>
    </location>
</feature>
<dbReference type="Pfam" id="PF01061">
    <property type="entry name" value="ABC2_membrane"/>
    <property type="match status" value="2"/>
</dbReference>
<evidence type="ECO:0000259" key="12">
    <source>
        <dbReference type="PROSITE" id="PS50893"/>
    </source>
</evidence>
<dbReference type="Pfam" id="PF14510">
    <property type="entry name" value="ABC_trans_N"/>
    <property type="match status" value="1"/>
</dbReference>
<dbReference type="PROSITE" id="PS50893">
    <property type="entry name" value="ABC_TRANSPORTER_2"/>
    <property type="match status" value="2"/>
</dbReference>
<feature type="transmembrane region" description="Helical" evidence="11">
    <location>
        <begin position="732"/>
        <end position="749"/>
    </location>
</feature>
<feature type="region of interest" description="Disordered" evidence="10">
    <location>
        <begin position="1"/>
        <end position="35"/>
    </location>
</feature>
<dbReference type="InterPro" id="IPR010929">
    <property type="entry name" value="PDR_CDR_ABC"/>
</dbReference>
<feature type="transmembrane region" description="Helical" evidence="11">
    <location>
        <begin position="1144"/>
        <end position="1163"/>
    </location>
</feature>
<gene>
    <name evidence="13" type="ORF">MKK02DRAFT_40396</name>
</gene>
<dbReference type="CDD" id="cd03232">
    <property type="entry name" value="ABCG_PDR_domain2"/>
    <property type="match status" value="1"/>
</dbReference>
<feature type="transmembrane region" description="Helical" evidence="11">
    <location>
        <begin position="590"/>
        <end position="612"/>
    </location>
</feature>
<dbReference type="Pfam" id="PF00005">
    <property type="entry name" value="ABC_tran"/>
    <property type="match status" value="2"/>
</dbReference>
<evidence type="ECO:0000256" key="4">
    <source>
        <dbReference type="ARBA" id="ARBA00022692"/>
    </source>
</evidence>
<evidence type="ECO:0000256" key="9">
    <source>
        <dbReference type="ARBA" id="ARBA00051750"/>
    </source>
</evidence>
<feature type="transmembrane region" description="Helical" evidence="11">
    <location>
        <begin position="1263"/>
        <end position="1287"/>
    </location>
</feature>
<name>A0AA38LRH0_9TREE</name>
<dbReference type="InterPro" id="IPR017871">
    <property type="entry name" value="ABC_transporter-like_CS"/>
</dbReference>
<feature type="domain" description="ABC transporter" evidence="12">
    <location>
        <begin position="123"/>
        <end position="374"/>
    </location>
</feature>
<evidence type="ECO:0000256" key="6">
    <source>
        <dbReference type="ARBA" id="ARBA00022840"/>
    </source>
</evidence>
<dbReference type="PROSITE" id="PS00211">
    <property type="entry name" value="ABC_TRANSPORTER_1"/>
    <property type="match status" value="1"/>
</dbReference>
<evidence type="ECO:0000256" key="3">
    <source>
        <dbReference type="ARBA" id="ARBA00022448"/>
    </source>
</evidence>
<dbReference type="InterPro" id="IPR013525">
    <property type="entry name" value="ABC2_TM"/>
</dbReference>
<feature type="transmembrane region" description="Helical" evidence="11">
    <location>
        <begin position="1219"/>
        <end position="1243"/>
    </location>
</feature>
<keyword evidence="4 11" id="KW-0812">Transmembrane</keyword>
<keyword evidence="14" id="KW-1185">Reference proteome</keyword>
<proteinExistence type="inferred from homology"/>
<dbReference type="FunFam" id="3.40.50.300:FF:000054">
    <property type="entry name" value="ABC multidrug transporter atrF"/>
    <property type="match status" value="1"/>
</dbReference>
<feature type="domain" description="ABC transporter" evidence="12">
    <location>
        <begin position="804"/>
        <end position="1046"/>
    </location>
</feature>
<reference evidence="13" key="1">
    <citation type="journal article" date="2022" name="G3 (Bethesda)">
        <title>High quality genome of the basidiomycete yeast Dioszegia hungarica PDD-24b-2 isolated from cloud water.</title>
        <authorList>
            <person name="Jarrige D."/>
            <person name="Haridas S."/>
            <person name="Bleykasten-Grosshans C."/>
            <person name="Joly M."/>
            <person name="Nadalig T."/>
            <person name="Sancelme M."/>
            <person name="Vuilleumier S."/>
            <person name="Grigoriev I.V."/>
            <person name="Amato P."/>
            <person name="Bringel F."/>
        </authorList>
    </citation>
    <scope>NUCLEOTIDE SEQUENCE</scope>
    <source>
        <strain evidence="13">PDD-24b-2</strain>
    </source>
</reference>
<comment type="similarity">
    <text evidence="2">Belongs to the ABC transporter superfamily. ABCG family. PDR (TC 3.A.1.205) subfamily.</text>
</comment>
<evidence type="ECO:0000256" key="2">
    <source>
        <dbReference type="ARBA" id="ARBA00006012"/>
    </source>
</evidence>
<evidence type="ECO:0000313" key="14">
    <source>
        <dbReference type="Proteomes" id="UP001164286"/>
    </source>
</evidence>
<protein>
    <submittedName>
        <fullName evidence="13">Xenobiotic-transporting ATPase</fullName>
    </submittedName>
</protein>
<keyword evidence="8 11" id="KW-0472">Membrane</keyword>